<dbReference type="EMBL" id="JBHUOF010000034">
    <property type="protein sequence ID" value="MFD2801759.1"/>
    <property type="molecule type" value="Genomic_DNA"/>
</dbReference>
<feature type="compositionally biased region" description="Gly residues" evidence="1">
    <location>
        <begin position="223"/>
        <end position="238"/>
    </location>
</feature>
<gene>
    <name evidence="4" type="ORF">ACFS2C_20420</name>
</gene>
<dbReference type="Pfam" id="PF14021">
    <property type="entry name" value="TNT"/>
    <property type="match status" value="1"/>
</dbReference>
<evidence type="ECO:0000256" key="1">
    <source>
        <dbReference type="SAM" id="MobiDB-lite"/>
    </source>
</evidence>
<evidence type="ECO:0000313" key="5">
    <source>
        <dbReference type="Proteomes" id="UP001597478"/>
    </source>
</evidence>
<sequence length="761" mass="77366">MGIELPAELADVAAATGVNWPRADEDAMRAQAGAWRQAAQELTTLAAEADTVAGKALGAMTGDTAEAARQKWSGFVDPDGGRLTTAAQGAQQAADRLDRAAEQVAAAKVEIVRNLVDAARNRDAAMVAAESGHPAALAGLDTVLRGTATNVGAVTSGLVDAVGAGVDGPARPVGDVVNAHPGAHTADGQSGLLSTVTGLPRSVVEDALAGVESAPDALAGLDEPGGQGLLEQRGGPGEPGLLERLGEGGVPGLPEDAGERGEPGGPGLPAHQGGAAPGLPLPGGESGPPSGLPDHLRDHTDLPGPEAPGSDLPAPDLRVPGSPVAGSGDEGTGPIALPDAPTPPSGLAGLPRGFADAPTPPSGTAFPAAASGQTHLAGYSGGPAPAPGAQPMQQPVAPVPPVAQQPYGAPGYAPPFGQPFAGQAGSPVPIAPGPQQPPAPPGQHPAAPPPVVRNAPPGLPPAGPPPAAPGAPRNAPPPMAPPPVVPGPPAAGPRNAPARWGPSAEPHYPQRPPEPVRAQPSAAAVPVGAPRQERESIVALFLVHMFPIGHLPVASDRPARQLPVPARDDATPVRLRCFPPHDHPRSAVVDSGQALAWLRQGWRQPAPPPAEVLPCPPDALRQGYDPLGGLHEREWDSRYLAEDGERVEYVWPPGERYPEGGTAEGEPELLAEGTLLDRFGTAHGRVFAPDGTPFAQRSLPPSYLEAGYRRYRVVREVPMWRTVSAGWFGQPGGGVRYRSVYSAAELVHLGYLADVTFKEVA</sequence>
<feature type="compositionally biased region" description="Low complexity" evidence="1">
    <location>
        <begin position="387"/>
        <end position="396"/>
    </location>
</feature>
<feature type="domain" description="Outer membrane channel protein CpnT-like N-terminal" evidence="3">
    <location>
        <begin position="12"/>
        <end position="116"/>
    </location>
</feature>
<dbReference type="InterPro" id="IPR025331">
    <property type="entry name" value="TNT"/>
</dbReference>
<proteinExistence type="predicted"/>
<dbReference type="InterPro" id="IPR057746">
    <property type="entry name" value="CpnT-like_N"/>
</dbReference>
<organism evidence="4 5">
    <name type="scientific">Prauserella oleivorans</name>
    <dbReference type="NCBI Taxonomy" id="1478153"/>
    <lineage>
        <taxon>Bacteria</taxon>
        <taxon>Bacillati</taxon>
        <taxon>Actinomycetota</taxon>
        <taxon>Actinomycetes</taxon>
        <taxon>Pseudonocardiales</taxon>
        <taxon>Pseudonocardiaceae</taxon>
        <taxon>Prauserella</taxon>
    </lineage>
</organism>
<dbReference type="InterPro" id="IPR053024">
    <property type="entry name" value="Fungal_surface_NADase"/>
</dbReference>
<reference evidence="5" key="1">
    <citation type="journal article" date="2019" name="Int. J. Syst. Evol. Microbiol.">
        <title>The Global Catalogue of Microorganisms (GCM) 10K type strain sequencing project: providing services to taxonomists for standard genome sequencing and annotation.</title>
        <authorList>
            <consortium name="The Broad Institute Genomics Platform"/>
            <consortium name="The Broad Institute Genome Sequencing Center for Infectious Disease"/>
            <person name="Wu L."/>
            <person name="Ma J."/>
        </authorList>
    </citation>
    <scope>NUCLEOTIDE SEQUENCE [LARGE SCALE GENOMIC DNA]</scope>
    <source>
        <strain evidence="5">IBRC-M 10906</strain>
    </source>
</reference>
<evidence type="ECO:0000313" key="4">
    <source>
        <dbReference type="EMBL" id="MFD2801759.1"/>
    </source>
</evidence>
<protein>
    <submittedName>
        <fullName evidence="4">Glycohydrolase toxin TNT-related protein</fullName>
    </submittedName>
</protein>
<dbReference type="RefSeq" id="WP_377393039.1">
    <property type="nucleotide sequence ID" value="NZ_JBHSAN010000035.1"/>
</dbReference>
<feature type="compositionally biased region" description="Low complexity" evidence="1">
    <location>
        <begin position="268"/>
        <end position="278"/>
    </location>
</feature>
<evidence type="ECO:0000259" key="3">
    <source>
        <dbReference type="Pfam" id="PF25547"/>
    </source>
</evidence>
<feature type="compositionally biased region" description="Low complexity" evidence="1">
    <location>
        <begin position="492"/>
        <end position="502"/>
    </location>
</feature>
<feature type="compositionally biased region" description="Pro residues" evidence="1">
    <location>
        <begin position="429"/>
        <end position="491"/>
    </location>
</feature>
<keyword evidence="5" id="KW-1185">Reference proteome</keyword>
<dbReference type="Proteomes" id="UP001597478">
    <property type="component" value="Unassembled WGS sequence"/>
</dbReference>
<comment type="caution">
    <text evidence="4">The sequence shown here is derived from an EMBL/GenBank/DDBJ whole genome shotgun (WGS) entry which is preliminary data.</text>
</comment>
<name>A0ABW5WDF4_9PSEU</name>
<dbReference type="PANTHER" id="PTHR42059:SF1">
    <property type="entry name" value="TNT DOMAIN-CONTAINING PROTEIN"/>
    <property type="match status" value="1"/>
</dbReference>
<feature type="domain" description="TNT" evidence="2">
    <location>
        <begin position="670"/>
        <end position="755"/>
    </location>
</feature>
<evidence type="ECO:0000259" key="2">
    <source>
        <dbReference type="Pfam" id="PF14021"/>
    </source>
</evidence>
<dbReference type="PANTHER" id="PTHR42059">
    <property type="entry name" value="TNT DOMAIN-CONTAINING PROTEIN"/>
    <property type="match status" value="1"/>
</dbReference>
<feature type="region of interest" description="Disordered" evidence="1">
    <location>
        <begin position="217"/>
        <end position="529"/>
    </location>
</feature>
<accession>A0ABW5WDF4</accession>
<dbReference type="Pfam" id="PF25547">
    <property type="entry name" value="WXG100_2"/>
    <property type="match status" value="1"/>
</dbReference>